<proteinExistence type="predicted"/>
<keyword evidence="1" id="KW-0812">Transmembrane</keyword>
<protein>
    <submittedName>
        <fullName evidence="2">Uncharacterized protein</fullName>
    </submittedName>
</protein>
<feature type="transmembrane region" description="Helical" evidence="1">
    <location>
        <begin position="81"/>
        <end position="100"/>
    </location>
</feature>
<keyword evidence="3" id="KW-1185">Reference proteome</keyword>
<feature type="transmembrane region" description="Helical" evidence="1">
    <location>
        <begin position="49"/>
        <end position="69"/>
    </location>
</feature>
<accession>A0A0P1B8G1</accession>
<name>A0A0P1B8G1_9BASI</name>
<keyword evidence="1" id="KW-1133">Transmembrane helix</keyword>
<feature type="transmembrane region" description="Helical" evidence="1">
    <location>
        <begin position="12"/>
        <end position="29"/>
    </location>
</feature>
<sequence>MAWNDSLAQKLINIAAFVLFTGGNSYGSVAPGSRWGAGAHPSYLTPEPWIFGTWAIIHILLIGLLVVQFTDVGHAPVIGGLGWRFPLLCVLNALYAGLSSAHSSGHGSVSDFVWSLLAFIVMIFVAGSVSHIYRTIKVHYPAKTLLEVVFIHAPFSLWHGFSVVLLFLSGFSAFGVDASHHKAGIATDILVFAALLLLEATAAGYALHANGDLVGAAVISAALLAIFQHQTISHANKFIHYSALVFFIISLVAVVRAAIAAIQGRSAAGASERTPLVA</sequence>
<feature type="transmembrane region" description="Helical" evidence="1">
    <location>
        <begin position="112"/>
        <end position="133"/>
    </location>
</feature>
<dbReference type="AlphaFoldDB" id="A0A0P1B8G1"/>
<feature type="transmembrane region" description="Helical" evidence="1">
    <location>
        <begin position="145"/>
        <end position="169"/>
    </location>
</feature>
<dbReference type="OrthoDB" id="5586934at2759"/>
<keyword evidence="1" id="KW-0472">Membrane</keyword>
<reference evidence="2 3" key="1">
    <citation type="submission" date="2014-09" db="EMBL/GenBank/DDBJ databases">
        <authorList>
            <person name="Magalhaes I.L.F."/>
            <person name="Oliveira U."/>
            <person name="Santos F.R."/>
            <person name="Vidigal T.H.D.A."/>
            <person name="Brescovit A.D."/>
            <person name="Santos A.J."/>
        </authorList>
    </citation>
    <scope>NUCLEOTIDE SEQUENCE [LARGE SCALE GENOMIC DNA]</scope>
</reference>
<dbReference type="Proteomes" id="UP000054845">
    <property type="component" value="Unassembled WGS sequence"/>
</dbReference>
<evidence type="ECO:0000313" key="2">
    <source>
        <dbReference type="EMBL" id="CEH11791.1"/>
    </source>
</evidence>
<dbReference type="STRING" id="401625.A0A0P1B8G1"/>
<feature type="transmembrane region" description="Helical" evidence="1">
    <location>
        <begin position="238"/>
        <end position="259"/>
    </location>
</feature>
<feature type="transmembrane region" description="Helical" evidence="1">
    <location>
        <begin position="189"/>
        <end position="207"/>
    </location>
</feature>
<evidence type="ECO:0000313" key="3">
    <source>
        <dbReference type="Proteomes" id="UP000054845"/>
    </source>
</evidence>
<dbReference type="EMBL" id="CCYA01000065">
    <property type="protein sequence ID" value="CEH11791.1"/>
    <property type="molecule type" value="Genomic_DNA"/>
</dbReference>
<evidence type="ECO:0000256" key="1">
    <source>
        <dbReference type="SAM" id="Phobius"/>
    </source>
</evidence>
<feature type="transmembrane region" description="Helical" evidence="1">
    <location>
        <begin position="214"/>
        <end position="232"/>
    </location>
</feature>
<organism evidence="2 3">
    <name type="scientific">Ceraceosorus bombacis</name>
    <dbReference type="NCBI Taxonomy" id="401625"/>
    <lineage>
        <taxon>Eukaryota</taxon>
        <taxon>Fungi</taxon>
        <taxon>Dikarya</taxon>
        <taxon>Basidiomycota</taxon>
        <taxon>Ustilaginomycotina</taxon>
        <taxon>Exobasidiomycetes</taxon>
        <taxon>Ceraceosorales</taxon>
        <taxon>Ceraceosoraceae</taxon>
        <taxon>Ceraceosorus</taxon>
    </lineage>
</organism>